<dbReference type="PANTHER" id="PTHR37164:SF1">
    <property type="entry name" value="BACTERIOHEMERYTHRIN"/>
    <property type="match status" value="1"/>
</dbReference>
<dbReference type="SUPFAM" id="SSF47188">
    <property type="entry name" value="Hemerythrin-like"/>
    <property type="match status" value="1"/>
</dbReference>
<keyword evidence="6" id="KW-1185">Reference proteome</keyword>
<dbReference type="InterPro" id="IPR035938">
    <property type="entry name" value="Hemerythrin-like_sf"/>
</dbReference>
<dbReference type="InterPro" id="IPR012312">
    <property type="entry name" value="Hemerythrin-like"/>
</dbReference>
<evidence type="ECO:0000313" key="5">
    <source>
        <dbReference type="EMBL" id="TCL39415.1"/>
    </source>
</evidence>
<dbReference type="Proteomes" id="UP000295063">
    <property type="component" value="Unassembled WGS sequence"/>
</dbReference>
<dbReference type="PANTHER" id="PTHR37164">
    <property type="entry name" value="BACTERIOHEMERYTHRIN"/>
    <property type="match status" value="1"/>
</dbReference>
<dbReference type="NCBIfam" id="NF033749">
    <property type="entry name" value="bact_hemeryth"/>
    <property type="match status" value="1"/>
</dbReference>
<evidence type="ECO:0000256" key="2">
    <source>
        <dbReference type="ARBA" id="ARBA00022723"/>
    </source>
</evidence>
<keyword evidence="3" id="KW-0408">Iron</keyword>
<proteinExistence type="inferred from homology"/>
<name>A0A4R1Q3M4_9FIRM</name>
<comment type="caution">
    <text evidence="5">The sequence shown here is derived from an EMBL/GenBank/DDBJ whole genome shotgun (WGS) entry which is preliminary data.</text>
</comment>
<dbReference type="InterPro" id="IPR016131">
    <property type="entry name" value="Haemerythrin_Fe_BS"/>
</dbReference>
<dbReference type="AlphaFoldDB" id="A0A4R1Q3M4"/>
<dbReference type="NCBIfam" id="TIGR02481">
    <property type="entry name" value="hemeryth_dom"/>
    <property type="match status" value="1"/>
</dbReference>
<accession>A0A4R1Q3M4</accession>
<reference evidence="5 6" key="1">
    <citation type="submission" date="2019-03" db="EMBL/GenBank/DDBJ databases">
        <title>Genomic Encyclopedia of Type Strains, Phase IV (KMG-IV): sequencing the most valuable type-strain genomes for metagenomic binning, comparative biology and taxonomic classification.</title>
        <authorList>
            <person name="Goeker M."/>
        </authorList>
    </citation>
    <scope>NUCLEOTIDE SEQUENCE [LARGE SCALE GENOMIC DNA]</scope>
    <source>
        <strain evidence="5 6">DSM 15969</strain>
    </source>
</reference>
<sequence>MDFIEWKDSYSTGIALMDKHHQRLVALINQLYAGVFACEDVEQERALTASILVQLEDYAEYHFTVEEQLMSEYHFSEYTEHLSEHDAFREKITALSSRLSAGEIALSFSTFEFLRDWLTDHILVNDKKYGPFLREKGVN</sequence>
<organism evidence="5 6">
    <name type="scientific">Anaerospora hongkongensis</name>
    <dbReference type="NCBI Taxonomy" id="244830"/>
    <lineage>
        <taxon>Bacteria</taxon>
        <taxon>Bacillati</taxon>
        <taxon>Bacillota</taxon>
        <taxon>Negativicutes</taxon>
        <taxon>Selenomonadales</taxon>
        <taxon>Sporomusaceae</taxon>
        <taxon>Anaerospora</taxon>
    </lineage>
</organism>
<feature type="domain" description="Hemerythrin-like" evidence="4">
    <location>
        <begin position="12"/>
        <end position="133"/>
    </location>
</feature>
<dbReference type="RefSeq" id="WP_165898778.1">
    <property type="nucleotide sequence ID" value="NZ_DAIMLW010000253.1"/>
</dbReference>
<dbReference type="CDD" id="cd12107">
    <property type="entry name" value="Hemerythrin"/>
    <property type="match status" value="1"/>
</dbReference>
<evidence type="ECO:0000313" key="6">
    <source>
        <dbReference type="Proteomes" id="UP000295063"/>
    </source>
</evidence>
<evidence type="ECO:0000256" key="1">
    <source>
        <dbReference type="ARBA" id="ARBA00010587"/>
    </source>
</evidence>
<evidence type="ECO:0000259" key="4">
    <source>
        <dbReference type="Pfam" id="PF01814"/>
    </source>
</evidence>
<protein>
    <submittedName>
        <fullName evidence="5">Hemerythrin</fullName>
    </submittedName>
</protein>
<comment type="similarity">
    <text evidence="1">Belongs to the hemerythrin family.</text>
</comment>
<dbReference type="Pfam" id="PF01814">
    <property type="entry name" value="Hemerythrin"/>
    <property type="match status" value="1"/>
</dbReference>
<gene>
    <name evidence="5" type="ORF">EV210_102331</name>
</gene>
<dbReference type="InterPro" id="IPR050669">
    <property type="entry name" value="Hemerythrin"/>
</dbReference>
<dbReference type="EMBL" id="SLUI01000002">
    <property type="protein sequence ID" value="TCL39415.1"/>
    <property type="molecule type" value="Genomic_DNA"/>
</dbReference>
<dbReference type="InterPro" id="IPR012827">
    <property type="entry name" value="Hemerythrin_metal-bd"/>
</dbReference>
<dbReference type="Gene3D" id="1.20.120.50">
    <property type="entry name" value="Hemerythrin-like"/>
    <property type="match status" value="1"/>
</dbReference>
<evidence type="ECO:0000256" key="3">
    <source>
        <dbReference type="ARBA" id="ARBA00023004"/>
    </source>
</evidence>
<dbReference type="GO" id="GO:0046872">
    <property type="term" value="F:metal ion binding"/>
    <property type="evidence" value="ECO:0007669"/>
    <property type="project" value="UniProtKB-KW"/>
</dbReference>
<keyword evidence="2" id="KW-0479">Metal-binding</keyword>
<dbReference type="PROSITE" id="PS00550">
    <property type="entry name" value="HEMERYTHRINS"/>
    <property type="match status" value="1"/>
</dbReference>